<reference evidence="3" key="1">
    <citation type="submission" date="2016-10" db="EMBL/GenBank/DDBJ databases">
        <authorList>
            <person name="Varghese N."/>
            <person name="Submissions S."/>
        </authorList>
    </citation>
    <scope>NUCLEOTIDE SEQUENCE [LARGE SCALE GENOMIC DNA]</scope>
    <source>
        <strain evidence="3">DSM 24767</strain>
    </source>
</reference>
<dbReference type="Proteomes" id="UP000198848">
    <property type="component" value="Unassembled WGS sequence"/>
</dbReference>
<accession>A0A1H1A2M0</accession>
<evidence type="ECO:0000313" key="2">
    <source>
        <dbReference type="EMBL" id="SDQ33536.1"/>
    </source>
</evidence>
<dbReference type="Pfam" id="PF11376">
    <property type="entry name" value="DUF3179"/>
    <property type="match status" value="1"/>
</dbReference>
<dbReference type="EMBL" id="FNLC01000001">
    <property type="protein sequence ID" value="SDQ33536.1"/>
    <property type="molecule type" value="Genomic_DNA"/>
</dbReference>
<feature type="compositionally biased region" description="Low complexity" evidence="1">
    <location>
        <begin position="1"/>
        <end position="12"/>
    </location>
</feature>
<feature type="region of interest" description="Disordered" evidence="1">
    <location>
        <begin position="1"/>
        <end position="26"/>
    </location>
</feature>
<dbReference type="AlphaFoldDB" id="A0A1H1A2M0"/>
<dbReference type="InterPro" id="IPR021516">
    <property type="entry name" value="DUF3179"/>
</dbReference>
<organism evidence="2 3">
    <name type="scientific">Natronobacterium texcoconense</name>
    <dbReference type="NCBI Taxonomy" id="1095778"/>
    <lineage>
        <taxon>Archaea</taxon>
        <taxon>Methanobacteriati</taxon>
        <taxon>Methanobacteriota</taxon>
        <taxon>Stenosarchaea group</taxon>
        <taxon>Halobacteria</taxon>
        <taxon>Halobacteriales</taxon>
        <taxon>Natrialbaceae</taxon>
        <taxon>Natronobacterium</taxon>
    </lineage>
</organism>
<name>A0A1H1A2M0_NATTX</name>
<evidence type="ECO:0000313" key="3">
    <source>
        <dbReference type="Proteomes" id="UP000198848"/>
    </source>
</evidence>
<feature type="compositionally biased region" description="Acidic residues" evidence="1">
    <location>
        <begin position="13"/>
        <end position="24"/>
    </location>
</feature>
<evidence type="ECO:0000256" key="1">
    <source>
        <dbReference type="SAM" id="MobiDB-lite"/>
    </source>
</evidence>
<keyword evidence="3" id="KW-1185">Reference proteome</keyword>
<sequence length="174" mass="18734">MLQPVEDAASEAASDDDEPAEIDYDDRPYADYFDADGFGLAAHRGADETREWGLDLEPKTVVLGLETGGDALGFPLPRVEAAGGVVYETVGDVDVVAFATDGGLHAFENPGYEFEQAGGSEEGDTERFGFRADGTVWDGVTGDAADGRELERLPARRLFAFTWRDDHGADAFYS</sequence>
<gene>
    <name evidence="2" type="ORF">SAMN04489842_0525</name>
</gene>
<protein>
    <submittedName>
        <fullName evidence="2">Uncharacterized protein</fullName>
    </submittedName>
</protein>
<proteinExistence type="predicted"/>